<protein>
    <submittedName>
        <fullName evidence="2">Sugar phosphate isomerase/epimerase family protein</fullName>
    </submittedName>
</protein>
<proteinExistence type="predicted"/>
<dbReference type="RefSeq" id="WP_285958787.1">
    <property type="nucleotide sequence ID" value="NZ_CP158453.1"/>
</dbReference>
<dbReference type="InterPro" id="IPR036237">
    <property type="entry name" value="Xyl_isomerase-like_sf"/>
</dbReference>
<dbReference type="Pfam" id="PF01261">
    <property type="entry name" value="AP_endonuc_2"/>
    <property type="match status" value="1"/>
</dbReference>
<gene>
    <name evidence="2" type="ORF">ABR335_05140</name>
</gene>
<dbReference type="InterPro" id="IPR050312">
    <property type="entry name" value="IolE/XylAMocC-like"/>
</dbReference>
<dbReference type="EMBL" id="CP158453">
    <property type="protein sequence ID" value="XBX98953.1"/>
    <property type="molecule type" value="Genomic_DNA"/>
</dbReference>
<keyword evidence="2" id="KW-0413">Isomerase</keyword>
<dbReference type="AlphaFoldDB" id="A0AAU7WIG0"/>
<dbReference type="GeneID" id="93258963"/>
<name>A0AAU7WIG0_9BACI</name>
<dbReference type="InterPro" id="IPR013022">
    <property type="entry name" value="Xyl_isomerase-like_TIM-brl"/>
</dbReference>
<dbReference type="PANTHER" id="PTHR12110">
    <property type="entry name" value="HYDROXYPYRUVATE ISOMERASE"/>
    <property type="match status" value="1"/>
</dbReference>
<evidence type="ECO:0000259" key="1">
    <source>
        <dbReference type="Pfam" id="PF01261"/>
    </source>
</evidence>
<dbReference type="SUPFAM" id="SSF51658">
    <property type="entry name" value="Xylose isomerase-like"/>
    <property type="match status" value="1"/>
</dbReference>
<accession>A0AAU7WIG0</accession>
<sequence length="281" mass="31476">MGFLNLGIRGHDIESGSPEQLAKAVAEKNLYSIQLALGKSFPNLYPGAGNLSPGLANYIRNCLNKANVNIAVLGCYFNLIHPDHNERKKGINIFKEHIRYARDFGCSVVATETGNVNSEIVYTKKNYREEPFQEVVKEVNVLVEEAEKFGVIVGIEPGVNHPIYSAKVMKRLLDTVQSNNLQVVLDPANLLTPETMGSQKKVIREAFQLLGDRIAVIHAKDITIENNKIKEVPIGKGVLNYNVIMEWLKHHKPSINVLMEATKEPFVDQGRDFLLRKFENA</sequence>
<dbReference type="GO" id="GO:0016853">
    <property type="term" value="F:isomerase activity"/>
    <property type="evidence" value="ECO:0007669"/>
    <property type="project" value="UniProtKB-KW"/>
</dbReference>
<organism evidence="2">
    <name type="scientific">Heyndrickxia faecalis</name>
    <dbReference type="NCBI Taxonomy" id="2824910"/>
    <lineage>
        <taxon>Bacteria</taxon>
        <taxon>Bacillati</taxon>
        <taxon>Bacillota</taxon>
        <taxon>Bacilli</taxon>
        <taxon>Bacillales</taxon>
        <taxon>Bacillaceae</taxon>
        <taxon>Heyndrickxia</taxon>
    </lineage>
</organism>
<evidence type="ECO:0000313" key="2">
    <source>
        <dbReference type="EMBL" id="XBX98953.1"/>
    </source>
</evidence>
<dbReference type="Gene3D" id="3.20.20.150">
    <property type="entry name" value="Divalent-metal-dependent TIM barrel enzymes"/>
    <property type="match status" value="1"/>
</dbReference>
<reference evidence="2" key="1">
    <citation type="submission" date="2024-06" db="EMBL/GenBank/DDBJ databases">
        <authorList>
            <person name="Huang C.H."/>
            <person name="Ting Y.S."/>
            <person name="Cheng Y.H."/>
        </authorList>
    </citation>
    <scope>NUCLEOTIDE SEQUENCE</scope>
    <source>
        <strain evidence="2">TCI803</strain>
    </source>
</reference>
<dbReference type="PANTHER" id="PTHR12110:SF21">
    <property type="entry name" value="XYLOSE ISOMERASE-LIKE TIM BARREL DOMAIN-CONTAINING PROTEIN"/>
    <property type="match status" value="1"/>
</dbReference>
<feature type="domain" description="Xylose isomerase-like TIM barrel" evidence="1">
    <location>
        <begin position="25"/>
        <end position="274"/>
    </location>
</feature>